<name>A0A8S5QMY5_9CAUD</name>
<evidence type="ECO:0000313" key="1">
    <source>
        <dbReference type="EMBL" id="DAE20171.1"/>
    </source>
</evidence>
<organism evidence="1">
    <name type="scientific">CrAss-like virus sp. ctYsL76</name>
    <dbReference type="NCBI Taxonomy" id="2826826"/>
    <lineage>
        <taxon>Viruses</taxon>
        <taxon>Duplodnaviria</taxon>
        <taxon>Heunggongvirae</taxon>
        <taxon>Uroviricota</taxon>
        <taxon>Caudoviricetes</taxon>
        <taxon>Crassvirales</taxon>
    </lineage>
</organism>
<dbReference type="EMBL" id="BK015689">
    <property type="protein sequence ID" value="DAE20171.1"/>
    <property type="molecule type" value="Genomic_DNA"/>
</dbReference>
<accession>A0A8S5QMY5</accession>
<sequence>MFKKMHDFKFSNTFSYTQNFDNLYFRDKNTGIYYKINQIIIENGKATRKLEQVDKFGESTNNFSIDKLDADSIYNLDQIFGGAWAMELNSLTNNLQYSEKNLDYVNKIICDNNLKDNMIGWLVNKSAMKVGTSNLNPSSSWFNDEPLRTTTMSTKFGGVQMNADHELDEAEVTEMTQMISSLEQNGFTHDIAMRTYEEIGKFCHDAIAKIQDVIYKGDKEELYKIFGKAVVKAFASGTKDTLGLAQSFIKLAQKSFDDNKIDYKIPFSSASINGIFNSTVTSSLIRDAIRRHYDGVAAVLNPSYNVVQYYTIGSNNYRYEELIDQIQKITKGTEFEGLTLDDATNKVYVKDINGNLVLNPFINNILPDYPIDFEDTIVIFNEPNGDGTYNRLGESTILPYEIVKIDSYEKYDYYKHHEPRTMMR</sequence>
<proteinExistence type="predicted"/>
<reference evidence="1" key="1">
    <citation type="journal article" date="2021" name="Proc. Natl. Acad. Sci. U.S.A.">
        <title>A Catalog of Tens of Thousands of Viruses from Human Metagenomes Reveals Hidden Associations with Chronic Diseases.</title>
        <authorList>
            <person name="Tisza M.J."/>
            <person name="Buck C.B."/>
        </authorList>
    </citation>
    <scope>NUCLEOTIDE SEQUENCE</scope>
    <source>
        <strain evidence="1">CtYsL76</strain>
    </source>
</reference>
<protein>
    <submittedName>
        <fullName evidence="1">Uncharacterized protein</fullName>
    </submittedName>
</protein>